<dbReference type="Pfam" id="PF01551">
    <property type="entry name" value="Peptidase_M23"/>
    <property type="match status" value="1"/>
</dbReference>
<dbReference type="OrthoDB" id="9805070at2"/>
<dbReference type="InterPro" id="IPR011055">
    <property type="entry name" value="Dup_hybrid_motif"/>
</dbReference>
<dbReference type="AlphaFoldDB" id="A0A662ZHJ8"/>
<dbReference type="PANTHER" id="PTHR21666:SF270">
    <property type="entry name" value="MUREIN HYDROLASE ACTIVATOR ENVC"/>
    <property type="match status" value="1"/>
</dbReference>
<dbReference type="GO" id="GO:0004222">
    <property type="term" value="F:metalloendopeptidase activity"/>
    <property type="evidence" value="ECO:0007669"/>
    <property type="project" value="TreeGrafter"/>
</dbReference>
<evidence type="ECO:0000313" key="3">
    <source>
        <dbReference type="EMBL" id="SFP00372.1"/>
    </source>
</evidence>
<dbReference type="PANTHER" id="PTHR21666">
    <property type="entry name" value="PEPTIDASE-RELATED"/>
    <property type="match status" value="1"/>
</dbReference>
<dbReference type="InterPro" id="IPR016047">
    <property type="entry name" value="M23ase_b-sheet_dom"/>
</dbReference>
<protein>
    <submittedName>
        <fullName evidence="3">Peptidase family M23</fullName>
    </submittedName>
</protein>
<keyword evidence="1" id="KW-0732">Signal</keyword>
<feature type="chain" id="PRO_5024998889" evidence="1">
    <location>
        <begin position="24"/>
        <end position="310"/>
    </location>
</feature>
<evidence type="ECO:0000313" key="4">
    <source>
        <dbReference type="Proteomes" id="UP000243745"/>
    </source>
</evidence>
<name>A0A662ZHJ8_9GAMM</name>
<dbReference type="PROSITE" id="PS51257">
    <property type="entry name" value="PROKAR_LIPOPROTEIN"/>
    <property type="match status" value="1"/>
</dbReference>
<feature type="signal peptide" evidence="1">
    <location>
        <begin position="1"/>
        <end position="23"/>
    </location>
</feature>
<dbReference type="EMBL" id="FOXF01000002">
    <property type="protein sequence ID" value="SFP00372.1"/>
    <property type="molecule type" value="Genomic_DNA"/>
</dbReference>
<evidence type="ECO:0000259" key="2">
    <source>
        <dbReference type="Pfam" id="PF01551"/>
    </source>
</evidence>
<organism evidence="3 4">
    <name type="scientific">Ruminobacter amylophilus</name>
    <dbReference type="NCBI Taxonomy" id="867"/>
    <lineage>
        <taxon>Bacteria</taxon>
        <taxon>Pseudomonadati</taxon>
        <taxon>Pseudomonadota</taxon>
        <taxon>Gammaproteobacteria</taxon>
        <taxon>Aeromonadales</taxon>
        <taxon>Succinivibrionaceae</taxon>
        <taxon>Ruminobacter</taxon>
    </lineage>
</organism>
<reference evidence="3 4" key="1">
    <citation type="submission" date="2016-10" db="EMBL/GenBank/DDBJ databases">
        <authorList>
            <person name="Varghese N."/>
            <person name="Submissions S."/>
        </authorList>
    </citation>
    <scope>NUCLEOTIDE SEQUENCE [LARGE SCALE GENOMIC DNA]</scope>
    <source>
        <strain evidence="3 4">DSM 1361</strain>
    </source>
</reference>
<gene>
    <name evidence="3" type="ORF">SAMN02910344_00139</name>
</gene>
<dbReference type="InterPro" id="IPR050570">
    <property type="entry name" value="Cell_wall_metabolism_enzyme"/>
</dbReference>
<dbReference type="SUPFAM" id="SSF51261">
    <property type="entry name" value="Duplicated hybrid motif"/>
    <property type="match status" value="1"/>
</dbReference>
<dbReference type="Proteomes" id="UP000243745">
    <property type="component" value="Unassembled WGS sequence"/>
</dbReference>
<dbReference type="CDD" id="cd12797">
    <property type="entry name" value="M23_peptidase"/>
    <property type="match status" value="1"/>
</dbReference>
<sequence>MKIHKLFSVIASLVIGAACFGTAEGKILRYVDENGVVYYTDDENSAQSSGYQYDSYDDWVEPEQDKVSLSFDPETHKLYIVNEFASEVTVKIKASDKSLIKDTNIPFDEPIEVEGNQNYLVGYVIYGGEGELTLSRTFDIGKIFRGSDSFYYTTNPNELIVPFKGAFKVTQGWEGGFTHQGPKNRYAIDVAMPVGTPVLAAKAGKVVDMRMGSTSGGNNPSFRPMANYIRIQHDDGTITVYVHLNGNSQYVRVGDVVKQGQIIAQSGNTGYTTGPHLHFALQTNTPSGVKSIKFKLNGVEPLSGVLLQNR</sequence>
<keyword evidence="4" id="KW-1185">Reference proteome</keyword>
<dbReference type="Gene3D" id="2.70.70.10">
    <property type="entry name" value="Glucose Permease (Domain IIA)"/>
    <property type="match status" value="1"/>
</dbReference>
<proteinExistence type="predicted"/>
<accession>A0A662ZHJ8</accession>
<dbReference type="RefSeq" id="WP_093139972.1">
    <property type="nucleotide sequence ID" value="NZ_FOXF01000002.1"/>
</dbReference>
<feature type="domain" description="M23ase beta-sheet core" evidence="2">
    <location>
        <begin position="185"/>
        <end position="284"/>
    </location>
</feature>
<evidence type="ECO:0000256" key="1">
    <source>
        <dbReference type="SAM" id="SignalP"/>
    </source>
</evidence>